<evidence type="ECO:0000313" key="1">
    <source>
        <dbReference type="EMBL" id="GFD36698.1"/>
    </source>
</evidence>
<feature type="non-terminal residue" evidence="1">
    <location>
        <position position="58"/>
    </location>
</feature>
<proteinExistence type="predicted"/>
<dbReference type="EMBL" id="BKCJ011475214">
    <property type="protein sequence ID" value="GFD36698.1"/>
    <property type="molecule type" value="Genomic_DNA"/>
</dbReference>
<protein>
    <submittedName>
        <fullName evidence="1">Uncharacterized protein</fullName>
    </submittedName>
</protein>
<gene>
    <name evidence="1" type="ORF">Tci_908667</name>
</gene>
<sequence>MRLLLIKALKPCMNSDQWGISTSIRRSRTGTELLANLWSNLGKQCLQGVLKGRRKVGV</sequence>
<comment type="caution">
    <text evidence="1">The sequence shown here is derived from an EMBL/GenBank/DDBJ whole genome shotgun (WGS) entry which is preliminary data.</text>
</comment>
<dbReference type="AlphaFoldDB" id="A0A699VT86"/>
<accession>A0A699VT86</accession>
<organism evidence="1">
    <name type="scientific">Tanacetum cinerariifolium</name>
    <name type="common">Dalmatian daisy</name>
    <name type="synonym">Chrysanthemum cinerariifolium</name>
    <dbReference type="NCBI Taxonomy" id="118510"/>
    <lineage>
        <taxon>Eukaryota</taxon>
        <taxon>Viridiplantae</taxon>
        <taxon>Streptophyta</taxon>
        <taxon>Embryophyta</taxon>
        <taxon>Tracheophyta</taxon>
        <taxon>Spermatophyta</taxon>
        <taxon>Magnoliopsida</taxon>
        <taxon>eudicotyledons</taxon>
        <taxon>Gunneridae</taxon>
        <taxon>Pentapetalae</taxon>
        <taxon>asterids</taxon>
        <taxon>campanulids</taxon>
        <taxon>Asterales</taxon>
        <taxon>Asteraceae</taxon>
        <taxon>Asteroideae</taxon>
        <taxon>Anthemideae</taxon>
        <taxon>Anthemidinae</taxon>
        <taxon>Tanacetum</taxon>
    </lineage>
</organism>
<reference evidence="1" key="1">
    <citation type="journal article" date="2019" name="Sci. Rep.">
        <title>Draft genome of Tanacetum cinerariifolium, the natural source of mosquito coil.</title>
        <authorList>
            <person name="Yamashiro T."/>
            <person name="Shiraishi A."/>
            <person name="Satake H."/>
            <person name="Nakayama K."/>
        </authorList>
    </citation>
    <scope>NUCLEOTIDE SEQUENCE</scope>
</reference>
<name>A0A699VT86_TANCI</name>